<reference evidence="1" key="1">
    <citation type="submission" date="2023-10" db="EMBL/GenBank/DDBJ databases">
        <authorList>
            <person name="Rodriguez Cubillos JULIANA M."/>
            <person name="De Vega J."/>
        </authorList>
    </citation>
    <scope>NUCLEOTIDE SEQUENCE</scope>
</reference>
<organism evidence="1 2">
    <name type="scientific">Trifolium pratense</name>
    <name type="common">Red clover</name>
    <dbReference type="NCBI Taxonomy" id="57577"/>
    <lineage>
        <taxon>Eukaryota</taxon>
        <taxon>Viridiplantae</taxon>
        <taxon>Streptophyta</taxon>
        <taxon>Embryophyta</taxon>
        <taxon>Tracheophyta</taxon>
        <taxon>Spermatophyta</taxon>
        <taxon>Magnoliopsida</taxon>
        <taxon>eudicotyledons</taxon>
        <taxon>Gunneridae</taxon>
        <taxon>Pentapetalae</taxon>
        <taxon>rosids</taxon>
        <taxon>fabids</taxon>
        <taxon>Fabales</taxon>
        <taxon>Fabaceae</taxon>
        <taxon>Papilionoideae</taxon>
        <taxon>50 kb inversion clade</taxon>
        <taxon>NPAAA clade</taxon>
        <taxon>Hologalegina</taxon>
        <taxon>IRL clade</taxon>
        <taxon>Trifolieae</taxon>
        <taxon>Trifolium</taxon>
    </lineage>
</organism>
<dbReference type="EMBL" id="CASHSV030000044">
    <property type="protein sequence ID" value="CAJ2644628.1"/>
    <property type="molecule type" value="Genomic_DNA"/>
</dbReference>
<proteinExistence type="predicted"/>
<accession>A0ACB0JHP5</accession>
<evidence type="ECO:0000313" key="2">
    <source>
        <dbReference type="Proteomes" id="UP001177021"/>
    </source>
</evidence>
<name>A0ACB0JHP5_TRIPR</name>
<comment type="caution">
    <text evidence="1">The sequence shown here is derived from an EMBL/GenBank/DDBJ whole genome shotgun (WGS) entry which is preliminary data.</text>
</comment>
<dbReference type="Proteomes" id="UP001177021">
    <property type="component" value="Unassembled WGS sequence"/>
</dbReference>
<protein>
    <submittedName>
        <fullName evidence="1">Uncharacterized protein</fullName>
    </submittedName>
</protein>
<keyword evidence="2" id="KW-1185">Reference proteome</keyword>
<gene>
    <name evidence="1" type="ORF">MILVUS5_LOCUS13606</name>
</gene>
<sequence>MYIVTTKQVLKVNGTEIDNLEHLCELVENCSTDSLHFDLDDNRVIVLNYETAKIATSRILKRHKIPSAMSADLWLFILMGCLLGIRLGIN</sequence>
<evidence type="ECO:0000313" key="1">
    <source>
        <dbReference type="EMBL" id="CAJ2644628.1"/>
    </source>
</evidence>